<evidence type="ECO:0000313" key="4">
    <source>
        <dbReference type="EMBL" id="BCE66542.1"/>
    </source>
</evidence>
<evidence type="ECO:0000313" key="3">
    <source>
        <dbReference type="EMBL" id="BCE57866.1"/>
    </source>
</evidence>
<proteinExistence type="predicted"/>
<evidence type="ECO:0000313" key="2">
    <source>
        <dbReference type="EMBL" id="BCE40411.1"/>
    </source>
</evidence>
<dbReference type="EMBL" id="AP023095">
    <property type="protein sequence ID" value="BCE57866.1"/>
    <property type="molecule type" value="Genomic_DNA"/>
</dbReference>
<protein>
    <recommendedName>
        <fullName evidence="7">DRBM domain-containing protein</fullName>
    </recommendedName>
</protein>
<accession>A0A809XYG9</accession>
<name>A0A809XYG9_9BRAD</name>
<evidence type="ECO:0000313" key="5">
    <source>
        <dbReference type="EMBL" id="BCE74190.1"/>
    </source>
</evidence>
<dbReference type="EMBL" id="AP023092">
    <property type="protein sequence ID" value="BCE31630.1"/>
    <property type="molecule type" value="Genomic_DNA"/>
</dbReference>
<gene>
    <name evidence="1" type="ORF">XF2B_53990</name>
    <name evidence="2" type="ORF">XF3B_54420</name>
    <name evidence="3" type="ORF">XF5B_53780</name>
    <name evidence="4" type="ORF">XF6B_53410</name>
    <name evidence="5" type="ORF">XF8B_43010</name>
    <name evidence="6" type="ORF">XF9B_51520</name>
</gene>
<evidence type="ECO:0000313" key="6">
    <source>
        <dbReference type="EMBL" id="BCE83731.1"/>
    </source>
</evidence>
<reference evidence="2" key="2">
    <citation type="submission" date="2020-05" db="EMBL/GenBank/DDBJ databases">
        <title>Complete genome sequence of Bradyrhizobium diazoefficiens XF3 isolated from soybean nodule.</title>
        <authorList>
            <person name="Noda R."/>
            <person name="Kakizaki K."/>
            <person name="Minamisawa K."/>
        </authorList>
    </citation>
    <scope>NUCLEOTIDE SEQUENCE</scope>
    <source>
        <strain evidence="2">XF3</strain>
    </source>
</reference>
<dbReference type="GeneID" id="46496210"/>
<reference evidence="4" key="4">
    <citation type="submission" date="2020-05" db="EMBL/GenBank/DDBJ databases">
        <title>Complete genome sequence of Bradyrhizobium diazoefficiens XF6 isolated from soybean nodule.</title>
        <authorList>
            <person name="Noda R."/>
            <person name="Kakizaki K."/>
            <person name="Minamisawa K."/>
        </authorList>
    </citation>
    <scope>NUCLEOTIDE SEQUENCE</scope>
    <source>
        <strain evidence="4">XF6</strain>
    </source>
</reference>
<reference evidence="1" key="1">
    <citation type="submission" date="2020-05" db="EMBL/GenBank/DDBJ databases">
        <title>Complete genome sequence of Bradyrhizobium diazoefficiens XF2 isolated from soybean nodule.</title>
        <authorList>
            <person name="Noda R."/>
            <person name="Kakizaki K."/>
            <person name="Minamisawa K."/>
        </authorList>
    </citation>
    <scope>NUCLEOTIDE SEQUENCE</scope>
    <source>
        <strain evidence="1">XF2</strain>
    </source>
</reference>
<dbReference type="EMBL" id="AP023098">
    <property type="protein sequence ID" value="BCE83731.1"/>
    <property type="molecule type" value="Genomic_DNA"/>
</dbReference>
<dbReference type="EMBL" id="AP023097">
    <property type="protein sequence ID" value="BCE74190.1"/>
    <property type="molecule type" value="Genomic_DNA"/>
</dbReference>
<dbReference type="AlphaFoldDB" id="A0A809XYG9"/>
<organism evidence="1">
    <name type="scientific">Bradyrhizobium diazoefficiens</name>
    <dbReference type="NCBI Taxonomy" id="1355477"/>
    <lineage>
        <taxon>Bacteria</taxon>
        <taxon>Pseudomonadati</taxon>
        <taxon>Pseudomonadota</taxon>
        <taxon>Alphaproteobacteria</taxon>
        <taxon>Hyphomicrobiales</taxon>
        <taxon>Nitrobacteraceae</taxon>
        <taxon>Bradyrhizobium</taxon>
    </lineage>
</organism>
<reference evidence="3" key="3">
    <citation type="submission" date="2020-05" db="EMBL/GenBank/DDBJ databases">
        <title>Complete genome sequence of Bradyrhizobium diazoefficiens XF5 isolated from soybean nodule.</title>
        <authorList>
            <person name="Noda R."/>
            <person name="Kakizaki K."/>
            <person name="Minamisawa K."/>
        </authorList>
    </citation>
    <scope>NUCLEOTIDE SEQUENCE</scope>
    <source>
        <strain evidence="3">XF5</strain>
    </source>
</reference>
<dbReference type="EMBL" id="AP023093">
    <property type="protein sequence ID" value="BCE40411.1"/>
    <property type="molecule type" value="Genomic_DNA"/>
</dbReference>
<reference evidence="6" key="6">
    <citation type="submission" date="2020-05" db="EMBL/GenBank/DDBJ databases">
        <title>Complete genome sequence of Bradyrhizobium diazoefficiens XF9 isolated from soybean nodule.</title>
        <authorList>
            <person name="Noda R."/>
            <person name="Kakizaki K."/>
            <person name="Minamisawa K."/>
        </authorList>
    </citation>
    <scope>NUCLEOTIDE SEQUENCE</scope>
    <source>
        <strain evidence="6">XF9</strain>
    </source>
</reference>
<reference evidence="5" key="5">
    <citation type="submission" date="2020-05" db="EMBL/GenBank/DDBJ databases">
        <title>Complete genome sequence of Bradyrhizobium diazoefficiens XF8 isolated from soybean nodule.</title>
        <authorList>
            <person name="Noda R."/>
            <person name="Kakizaki K."/>
            <person name="Minamisawa K."/>
        </authorList>
    </citation>
    <scope>NUCLEOTIDE SEQUENCE</scope>
    <source>
        <strain evidence="5">XF8</strain>
    </source>
</reference>
<sequence>MQYQKIEYTIVQAANPFGWKWSFEREGRPPKTGTSCDRAGAVFAAEWAIKQALKEKRYSK</sequence>
<evidence type="ECO:0008006" key="7">
    <source>
        <dbReference type="Google" id="ProtNLM"/>
    </source>
</evidence>
<dbReference type="EMBL" id="AP023096">
    <property type="protein sequence ID" value="BCE66542.1"/>
    <property type="molecule type" value="Genomic_DNA"/>
</dbReference>
<evidence type="ECO:0000313" key="1">
    <source>
        <dbReference type="EMBL" id="BCE31630.1"/>
    </source>
</evidence>
<dbReference type="RefSeq" id="WP_162494116.1">
    <property type="nucleotide sequence ID" value="NZ_AJQI01000218.1"/>
</dbReference>